<evidence type="ECO:0000313" key="2">
    <source>
        <dbReference type="EMBL" id="KAH7354513.1"/>
    </source>
</evidence>
<evidence type="ECO:0000313" key="5">
    <source>
        <dbReference type="Proteomes" id="UP000813385"/>
    </source>
</evidence>
<protein>
    <recommendedName>
        <fullName evidence="6">BZIP domain-containing protein</fullName>
    </recommendedName>
</protein>
<comment type="caution">
    <text evidence="4">The sequence shown here is derived from an EMBL/GenBank/DDBJ whole genome shotgun (WGS) entry which is preliminary data.</text>
</comment>
<dbReference type="EMBL" id="JAGPXD010000001">
    <property type="protein sequence ID" value="KAH7377231.1"/>
    <property type="molecule type" value="Genomic_DNA"/>
</dbReference>
<organism evidence="4 5">
    <name type="scientific">Plectosphaerella cucumerina</name>
    <dbReference type="NCBI Taxonomy" id="40658"/>
    <lineage>
        <taxon>Eukaryota</taxon>
        <taxon>Fungi</taxon>
        <taxon>Dikarya</taxon>
        <taxon>Ascomycota</taxon>
        <taxon>Pezizomycotina</taxon>
        <taxon>Sordariomycetes</taxon>
        <taxon>Hypocreomycetidae</taxon>
        <taxon>Glomerellales</taxon>
        <taxon>Plectosphaerellaceae</taxon>
        <taxon>Plectosphaerella</taxon>
    </lineage>
</organism>
<feature type="compositionally biased region" description="Basic and acidic residues" evidence="1">
    <location>
        <begin position="37"/>
        <end position="46"/>
    </location>
</feature>
<evidence type="ECO:0008006" key="6">
    <source>
        <dbReference type="Google" id="ProtNLM"/>
    </source>
</evidence>
<dbReference type="EMBL" id="JAGPXD010000001">
    <property type="protein sequence ID" value="KAH7377127.1"/>
    <property type="molecule type" value="Genomic_DNA"/>
</dbReference>
<sequence length="351" mass="38718">MTDSMTNGVTHGMTKRAGMRSTEHSGAKARRSLGFHRTLEQRRLDIRTTNPVMPNGKRRMGLSPEASESLDPAARRRVQNRLNQRASRARKRERARGQRKDGASEAVIAEEICVETSATESSAKETSARKVSKATQTASSDAAETSTIASWVMVPQSTGYAAGLDPHDPVASDPSFADQLLYPELGLGDFFQSQAADEWETDFPMAEHQPTEQATNREEYMMSPTKPLPQWQPLALDPPTTLVWPPLDFELPSPGSVFPDLQDFDTTMMEALSAAPGPEEPRKPMNEDEHKVTESVTGMDVDGWIAWIASFHPGDSLSAIPRHGNCEEESLLKLLAEGEVEFSQAVRLWIS</sequence>
<evidence type="ECO:0000313" key="3">
    <source>
        <dbReference type="EMBL" id="KAH7377127.1"/>
    </source>
</evidence>
<dbReference type="EMBL" id="JAGPXD010000005">
    <property type="protein sequence ID" value="KAH7354513.1"/>
    <property type="molecule type" value="Genomic_DNA"/>
</dbReference>
<accession>A0A8K0TWM3</accession>
<dbReference type="AlphaFoldDB" id="A0A8K0TWM3"/>
<feature type="region of interest" description="Disordered" evidence="1">
    <location>
        <begin position="1"/>
        <end position="103"/>
    </location>
</feature>
<feature type="compositionally biased region" description="Polar residues" evidence="1">
    <location>
        <begin position="133"/>
        <end position="144"/>
    </location>
</feature>
<name>A0A8K0TWM3_9PEZI</name>
<gene>
    <name evidence="3" type="ORF">B0T11DRAFT_273559</name>
    <name evidence="4" type="ORF">B0T11DRAFT_273815</name>
    <name evidence="2" type="ORF">B0T11DRAFT_288769</name>
</gene>
<keyword evidence="5" id="KW-1185">Reference proteome</keyword>
<feature type="region of interest" description="Disordered" evidence="1">
    <location>
        <begin position="117"/>
        <end position="144"/>
    </location>
</feature>
<dbReference type="CDD" id="cd14688">
    <property type="entry name" value="bZIP_YAP"/>
    <property type="match status" value="1"/>
</dbReference>
<reference evidence="4" key="1">
    <citation type="journal article" date="2021" name="Nat. Commun.">
        <title>Genetic determinants of endophytism in the Arabidopsis root mycobiome.</title>
        <authorList>
            <person name="Mesny F."/>
            <person name="Miyauchi S."/>
            <person name="Thiergart T."/>
            <person name="Pickel B."/>
            <person name="Atanasova L."/>
            <person name="Karlsson M."/>
            <person name="Huettel B."/>
            <person name="Barry K.W."/>
            <person name="Haridas S."/>
            <person name="Chen C."/>
            <person name="Bauer D."/>
            <person name="Andreopoulos W."/>
            <person name="Pangilinan J."/>
            <person name="LaButti K."/>
            <person name="Riley R."/>
            <person name="Lipzen A."/>
            <person name="Clum A."/>
            <person name="Drula E."/>
            <person name="Henrissat B."/>
            <person name="Kohler A."/>
            <person name="Grigoriev I.V."/>
            <person name="Martin F.M."/>
            <person name="Hacquard S."/>
        </authorList>
    </citation>
    <scope>NUCLEOTIDE SEQUENCE</scope>
    <source>
        <strain evidence="4">MPI-CAGE-AT-0016</strain>
    </source>
</reference>
<dbReference type="Proteomes" id="UP000813385">
    <property type="component" value="Unassembled WGS sequence"/>
</dbReference>
<proteinExistence type="predicted"/>
<evidence type="ECO:0000313" key="4">
    <source>
        <dbReference type="EMBL" id="KAH7377231.1"/>
    </source>
</evidence>
<evidence type="ECO:0000256" key="1">
    <source>
        <dbReference type="SAM" id="MobiDB-lite"/>
    </source>
</evidence>